<feature type="transmembrane region" description="Helical" evidence="1">
    <location>
        <begin position="246"/>
        <end position="263"/>
    </location>
</feature>
<evidence type="ECO:0000313" key="2">
    <source>
        <dbReference type="EMBL" id="SAL04491.1"/>
    </source>
</evidence>
<keyword evidence="3" id="KW-1185">Reference proteome</keyword>
<evidence type="ECO:0000256" key="1">
    <source>
        <dbReference type="SAM" id="Phobius"/>
    </source>
</evidence>
<feature type="transmembrane region" description="Helical" evidence="1">
    <location>
        <begin position="290"/>
        <end position="308"/>
    </location>
</feature>
<keyword evidence="1" id="KW-1133">Transmembrane helix</keyword>
<dbReference type="EMBL" id="FCOX02000064">
    <property type="protein sequence ID" value="SAL04491.1"/>
    <property type="molecule type" value="Genomic_DNA"/>
</dbReference>
<gene>
    <name evidence="2" type="ORF">AWB78_06993</name>
</gene>
<feature type="transmembrane region" description="Helical" evidence="1">
    <location>
        <begin position="105"/>
        <end position="130"/>
    </location>
</feature>
<feature type="transmembrane region" description="Helical" evidence="1">
    <location>
        <begin position="193"/>
        <end position="212"/>
    </location>
</feature>
<keyword evidence="1" id="KW-0472">Membrane</keyword>
<proteinExistence type="predicted"/>
<reference evidence="2" key="1">
    <citation type="submission" date="2016-01" db="EMBL/GenBank/DDBJ databases">
        <authorList>
            <person name="Peeters C."/>
        </authorList>
    </citation>
    <scope>NUCLEOTIDE SEQUENCE</scope>
    <source>
        <strain evidence="2">LMG 29321</strain>
    </source>
</reference>
<dbReference type="RefSeq" id="WP_062611062.1">
    <property type="nucleotide sequence ID" value="NZ_FCOX02000064.1"/>
</dbReference>
<evidence type="ECO:0000313" key="3">
    <source>
        <dbReference type="Proteomes" id="UP000071859"/>
    </source>
</evidence>
<feature type="transmembrane region" description="Helical" evidence="1">
    <location>
        <begin position="150"/>
        <end position="181"/>
    </location>
</feature>
<comment type="caution">
    <text evidence="2">The sequence shown here is derived from an EMBL/GenBank/DDBJ whole genome shotgun (WGS) entry which is preliminary data.</text>
</comment>
<dbReference type="OrthoDB" id="9126820at2"/>
<sequence length="625" mass="69702">MILKRRFDAELLTFGLVFIAVFSELRFSTTSGSAGNVEQWVNLTNAMFYGKQDFLFSYGPLYWLTGGATSMHNVYAYWASIAFVSTVQAFFWAILFILSFKARGYVLLGIAYFLFFNSLVFSPAFFLWPLAVVAFFEYSQPSPLRLEAKWLVLLGVAAGFFFYVRFFYGTFAVVTFGTYFVTRAWFERRLSDLLFLAAGGAIAYVVFGLIIFHQGISLIDYLSINSELNFGNSVDMIIDVDNARRTYAAAAIVLVCLNVYTLWRRPRLFLTVNALFLVLFKIGFSRTDHYLAYFVVPTAVLICVALFDGSRCGKLLFVIAGGALFHISIHPSFSGAPVRNALIAGTDFSVPYEARMAQAYAQYKLPPALLQKIGRSTIDVYPYNNEYVYANGLNYVHRPLFQNYMTLTPHLDAMNQAFLESAQRPKFVLWTAGIMCPGAGCNPFDAFDQKLGLNEDPLTSATLLLNYHVVDRFDTPNGSPAALLEANPSTTPYSERAIASQPMELGVWYPVPTAKGGVVRLKPALHFTLWGRLRNLLFRGAPLKVKYKLASGQILEYRINLLNAPSGIWVTPLPTSFALDGAQVKSIMLETRVPGYLKAAFDAQWALVPIEAVHPSNSANAAPAR</sequence>
<accession>A0A158EC57</accession>
<evidence type="ECO:0008006" key="4">
    <source>
        <dbReference type="Google" id="ProtNLM"/>
    </source>
</evidence>
<organism evidence="2 3">
    <name type="scientific">Caballeronia calidae</name>
    <dbReference type="NCBI Taxonomy" id="1777139"/>
    <lineage>
        <taxon>Bacteria</taxon>
        <taxon>Pseudomonadati</taxon>
        <taxon>Pseudomonadota</taxon>
        <taxon>Betaproteobacteria</taxon>
        <taxon>Burkholderiales</taxon>
        <taxon>Burkholderiaceae</taxon>
        <taxon>Caballeronia</taxon>
    </lineage>
</organism>
<dbReference type="Proteomes" id="UP000071859">
    <property type="component" value="Unassembled WGS sequence"/>
</dbReference>
<protein>
    <recommendedName>
        <fullName evidence="4">Glycosyltransferase RgtA/B/C/D-like domain-containing protein</fullName>
    </recommendedName>
</protein>
<name>A0A158EC57_9BURK</name>
<dbReference type="AlphaFoldDB" id="A0A158EC57"/>
<feature type="transmembrane region" description="Helical" evidence="1">
    <location>
        <begin position="315"/>
        <end position="333"/>
    </location>
</feature>
<feature type="transmembrane region" description="Helical" evidence="1">
    <location>
        <begin position="75"/>
        <end position="98"/>
    </location>
</feature>
<keyword evidence="1" id="KW-0812">Transmembrane</keyword>
<feature type="transmembrane region" description="Helical" evidence="1">
    <location>
        <begin position="268"/>
        <end position="284"/>
    </location>
</feature>